<dbReference type="InterPro" id="IPR029044">
    <property type="entry name" value="Nucleotide-diphossugar_trans"/>
</dbReference>
<dbReference type="Pfam" id="PF12804">
    <property type="entry name" value="NTP_transf_3"/>
    <property type="match status" value="1"/>
</dbReference>
<dbReference type="SUPFAM" id="SSF53448">
    <property type="entry name" value="Nucleotide-diphospho-sugar transferases"/>
    <property type="match status" value="1"/>
</dbReference>
<reference evidence="4" key="1">
    <citation type="submission" date="2020-10" db="EMBL/GenBank/DDBJ databases">
        <authorList>
            <person name="Gilroy R."/>
        </authorList>
    </citation>
    <scope>NUCLEOTIDE SEQUENCE</scope>
    <source>
        <strain evidence="4">ChiW13-3771</strain>
    </source>
</reference>
<dbReference type="CDD" id="cd02523">
    <property type="entry name" value="PC_cytidylyltransferase"/>
    <property type="match status" value="1"/>
</dbReference>
<keyword evidence="1 4" id="KW-0808">Transferase</keyword>
<keyword evidence="2" id="KW-0548">Nucleotidyltransferase</keyword>
<dbReference type="PANTHER" id="PTHR43584:SF5">
    <property type="entry name" value="PROTEIN LICC"/>
    <property type="match status" value="1"/>
</dbReference>
<dbReference type="InterPro" id="IPR025877">
    <property type="entry name" value="MobA-like_NTP_Trfase"/>
</dbReference>
<accession>A0A9D1JET8</accession>
<dbReference type="Proteomes" id="UP000824201">
    <property type="component" value="Unassembled WGS sequence"/>
</dbReference>
<proteinExistence type="predicted"/>
<dbReference type="GO" id="GO:0016779">
    <property type="term" value="F:nucleotidyltransferase activity"/>
    <property type="evidence" value="ECO:0007669"/>
    <property type="project" value="UniProtKB-KW"/>
</dbReference>
<organism evidence="4 5">
    <name type="scientific">Candidatus Fimimorpha faecalis</name>
    <dbReference type="NCBI Taxonomy" id="2840824"/>
    <lineage>
        <taxon>Bacteria</taxon>
        <taxon>Bacillati</taxon>
        <taxon>Bacillota</taxon>
        <taxon>Clostridia</taxon>
        <taxon>Eubacteriales</taxon>
        <taxon>Candidatus Fimimorpha</taxon>
    </lineage>
</organism>
<evidence type="ECO:0000256" key="2">
    <source>
        <dbReference type="ARBA" id="ARBA00022695"/>
    </source>
</evidence>
<feature type="domain" description="MobA-like NTP transferase" evidence="3">
    <location>
        <begin position="76"/>
        <end position="187"/>
    </location>
</feature>
<comment type="caution">
    <text evidence="4">The sequence shown here is derived from an EMBL/GenBank/DDBJ whole genome shotgun (WGS) entry which is preliminary data.</text>
</comment>
<evidence type="ECO:0000313" key="5">
    <source>
        <dbReference type="Proteomes" id="UP000824201"/>
    </source>
</evidence>
<reference evidence="4" key="2">
    <citation type="journal article" date="2021" name="PeerJ">
        <title>Extensive microbial diversity within the chicken gut microbiome revealed by metagenomics and culture.</title>
        <authorList>
            <person name="Gilroy R."/>
            <person name="Ravi A."/>
            <person name="Getino M."/>
            <person name="Pursley I."/>
            <person name="Horton D.L."/>
            <person name="Alikhan N.F."/>
            <person name="Baker D."/>
            <person name="Gharbi K."/>
            <person name="Hall N."/>
            <person name="Watson M."/>
            <person name="Adriaenssens E.M."/>
            <person name="Foster-Nyarko E."/>
            <person name="Jarju S."/>
            <person name="Secka A."/>
            <person name="Antonio M."/>
            <person name="Oren A."/>
            <person name="Chaudhuri R.R."/>
            <person name="La Ragione R."/>
            <person name="Hildebrand F."/>
            <person name="Pallen M.J."/>
        </authorList>
    </citation>
    <scope>NUCLEOTIDE SEQUENCE</scope>
    <source>
        <strain evidence="4">ChiW13-3771</strain>
    </source>
</reference>
<dbReference type="EMBL" id="DVHN01000185">
    <property type="protein sequence ID" value="HIR89851.1"/>
    <property type="molecule type" value="Genomic_DNA"/>
</dbReference>
<name>A0A9D1JET8_9FIRM</name>
<protein>
    <submittedName>
        <fullName evidence="4">NTP transferase domain-containing protein</fullName>
    </submittedName>
</protein>
<evidence type="ECO:0000256" key="1">
    <source>
        <dbReference type="ARBA" id="ARBA00022679"/>
    </source>
</evidence>
<dbReference type="Gene3D" id="3.90.550.10">
    <property type="entry name" value="Spore Coat Polysaccharide Biosynthesis Protein SpsA, Chain A"/>
    <property type="match status" value="1"/>
</dbReference>
<sequence length="305" mass="35489">MKMKQNEFELLCALERKKQEGLFLQSAATEAKLLTEEAVKVIQELQQNKLVECRERKLYITGEGLEQLEPYRVKRAVIIAAGFGSRMVPITWNTPKPLVRVHGKKIVETLLDAIQAAEIPEVILVRGYLWEQFDQLLYQYPNIKFIQNDDYENANNVSSVYLARHLLENAYVCEADLYINNPAVVRKYEYASNYLGVPRTFTDDWCFQTKNGYIKKLLIGGENVHHMYGISYWTKEDGQKLVSCLEDAYLKYPGGSQLYWDEVPLKLYIDQFHVQVRSCKMEDIIEIDTFEELQKVDPMYKETGV</sequence>
<evidence type="ECO:0000259" key="3">
    <source>
        <dbReference type="Pfam" id="PF12804"/>
    </source>
</evidence>
<gene>
    <name evidence="4" type="ORF">IAC96_12975</name>
</gene>
<evidence type="ECO:0000313" key="4">
    <source>
        <dbReference type="EMBL" id="HIR89851.1"/>
    </source>
</evidence>
<dbReference type="InterPro" id="IPR050065">
    <property type="entry name" value="GlmU-like"/>
</dbReference>
<dbReference type="AlphaFoldDB" id="A0A9D1JET8"/>
<dbReference type="PANTHER" id="PTHR43584">
    <property type="entry name" value="NUCLEOTIDYL TRANSFERASE"/>
    <property type="match status" value="1"/>
</dbReference>